<evidence type="ECO:0000256" key="2">
    <source>
        <dbReference type="SAM" id="Phobius"/>
    </source>
</evidence>
<sequence>MPGRCVLYFPAVGIHCILFFNLKSYCVMFSLLLSTFAMMGLTFVIGFFVAGVIKLIASAADSLAFYSSHQEELARLKRIRKLHQKVATLITESALSDEEYGSDGREDFSRGVTKHPGDNRGFYHGVSPGESERGLMDYFYPEDTRTMFLRKEEQMLQHDKKNNKTSSTNKKQ</sequence>
<protein>
    <recommendedName>
        <fullName evidence="5">LapA family protein</fullName>
    </recommendedName>
</protein>
<name>E1WQ90_BACF6</name>
<feature type="transmembrane region" description="Helical" evidence="2">
    <location>
        <begin position="29"/>
        <end position="53"/>
    </location>
</feature>
<accession>E1WQ90</accession>
<evidence type="ECO:0000256" key="1">
    <source>
        <dbReference type="SAM" id="MobiDB-lite"/>
    </source>
</evidence>
<evidence type="ECO:0000313" key="4">
    <source>
        <dbReference type="Proteomes" id="UP000008560"/>
    </source>
</evidence>
<evidence type="ECO:0000313" key="3">
    <source>
        <dbReference type="EMBL" id="CBW21676.1"/>
    </source>
</evidence>
<keyword evidence="2" id="KW-1133">Transmembrane helix</keyword>
<gene>
    <name evidence="3" type="ordered locus">BF638R_1121</name>
</gene>
<reference evidence="3 4" key="1">
    <citation type="journal article" date="2010" name="Microbiology">
        <title>Twenty-eight divergent polysaccharide loci specifying within- and amongst-strain capsule diversity in three strains of Bacteroides fragilis.</title>
        <authorList>
            <person name="Patrick S."/>
            <person name="Blakely G.W."/>
            <person name="Houston S."/>
            <person name="Moore J."/>
            <person name="Abratt V.R."/>
            <person name="Bertalan M."/>
            <person name="Cerdeno-Tarraga A.M."/>
            <person name="Quail M.A."/>
            <person name="Corton N."/>
            <person name="Corton C."/>
            <person name="Bignell A."/>
            <person name="Barron A."/>
            <person name="Clark L."/>
            <person name="Bentley S.D."/>
            <person name="Parkhill J."/>
        </authorList>
    </citation>
    <scope>NUCLEOTIDE SEQUENCE [LARGE SCALE GENOMIC DNA]</scope>
    <source>
        <strain evidence="3 4">638R</strain>
    </source>
</reference>
<dbReference type="HOGENOM" id="CLU_1709606_0_0_10"/>
<proteinExistence type="predicted"/>
<keyword evidence="2" id="KW-0812">Transmembrane</keyword>
<keyword evidence="2" id="KW-0472">Membrane</keyword>
<feature type="region of interest" description="Disordered" evidence="1">
    <location>
        <begin position="151"/>
        <end position="172"/>
    </location>
</feature>
<feature type="compositionally biased region" description="Basic and acidic residues" evidence="1">
    <location>
        <begin position="151"/>
        <end position="162"/>
    </location>
</feature>
<dbReference type="KEGG" id="bfg:BF638R_1121"/>
<dbReference type="PATRIC" id="fig|862962.3.peg.1140"/>
<evidence type="ECO:0008006" key="5">
    <source>
        <dbReference type="Google" id="ProtNLM"/>
    </source>
</evidence>
<dbReference type="EMBL" id="FQ312004">
    <property type="protein sequence ID" value="CBW21676.1"/>
    <property type="molecule type" value="Genomic_DNA"/>
</dbReference>
<dbReference type="Proteomes" id="UP000008560">
    <property type="component" value="Chromosome"/>
</dbReference>
<dbReference type="AlphaFoldDB" id="E1WQ90"/>
<feature type="transmembrane region" description="Helical" evidence="2">
    <location>
        <begin position="6"/>
        <end position="22"/>
    </location>
</feature>
<organism evidence="3 4">
    <name type="scientific">Bacteroides fragilis (strain 638R)</name>
    <dbReference type="NCBI Taxonomy" id="862962"/>
    <lineage>
        <taxon>Bacteria</taxon>
        <taxon>Pseudomonadati</taxon>
        <taxon>Bacteroidota</taxon>
        <taxon>Bacteroidia</taxon>
        <taxon>Bacteroidales</taxon>
        <taxon>Bacteroidaceae</taxon>
        <taxon>Bacteroides</taxon>
    </lineage>
</organism>